<protein>
    <submittedName>
        <fullName evidence="2">GNAT family N-acetyltransferase</fullName>
    </submittedName>
</protein>
<dbReference type="AlphaFoldDB" id="A0A6G8B0T0"/>
<gene>
    <name evidence="2" type="ORF">G7084_06240</name>
</gene>
<sequence>MKIIKMSNGHVNDFWDLRLKLFWELNEVTEDDNIELLERETRKFYIENINDNLISLGAVVDDKIVSVGSLCLIKRVPHISNILGFEGYILNVYTEQSYRGKGFAFKIIKELINYSKENKIKRIWLDSSKDGEQLYKKIGFVKNDNNEMELKL</sequence>
<dbReference type="KEGG" id="wco:G7084_06240"/>
<accession>A0A6G8B0T0</accession>
<dbReference type="SUPFAM" id="SSF55729">
    <property type="entry name" value="Acyl-CoA N-acyltransferases (Nat)"/>
    <property type="match status" value="1"/>
</dbReference>
<keyword evidence="3" id="KW-1185">Reference proteome</keyword>
<dbReference type="Proteomes" id="UP000500741">
    <property type="component" value="Chromosome"/>
</dbReference>
<evidence type="ECO:0000313" key="3">
    <source>
        <dbReference type="Proteomes" id="UP000500741"/>
    </source>
</evidence>
<organism evidence="2 3">
    <name type="scientific">Weissella coleopterorum</name>
    <dbReference type="NCBI Taxonomy" id="2714949"/>
    <lineage>
        <taxon>Bacteria</taxon>
        <taxon>Bacillati</taxon>
        <taxon>Bacillota</taxon>
        <taxon>Bacilli</taxon>
        <taxon>Lactobacillales</taxon>
        <taxon>Lactobacillaceae</taxon>
        <taxon>Weissella</taxon>
    </lineage>
</organism>
<proteinExistence type="predicted"/>
<dbReference type="InterPro" id="IPR016181">
    <property type="entry name" value="Acyl_CoA_acyltransferase"/>
</dbReference>
<reference evidence="2 3" key="1">
    <citation type="submission" date="2020-03" db="EMBL/GenBank/DDBJ databases">
        <title>Weissella sp. nov., isolated from Cybister lewisianus.</title>
        <authorList>
            <person name="Hyun D.-W."/>
            <person name="Bae J.-W."/>
        </authorList>
    </citation>
    <scope>NUCLEOTIDE SEQUENCE [LARGE SCALE GENOMIC DNA]</scope>
    <source>
        <strain evidence="2 3">HDW19</strain>
    </source>
</reference>
<dbReference type="CDD" id="cd04301">
    <property type="entry name" value="NAT_SF"/>
    <property type="match status" value="1"/>
</dbReference>
<dbReference type="PANTHER" id="PTHR13355:SF15">
    <property type="entry name" value="GCN5-RELATED N-ACETYLTRANSFERASE 3, CHLOROPLASTIC"/>
    <property type="match status" value="1"/>
</dbReference>
<keyword evidence="2" id="KW-0808">Transferase</keyword>
<dbReference type="Gene3D" id="3.40.630.30">
    <property type="match status" value="1"/>
</dbReference>
<dbReference type="InterPro" id="IPR039143">
    <property type="entry name" value="GNPNAT1-like"/>
</dbReference>
<evidence type="ECO:0000259" key="1">
    <source>
        <dbReference type="PROSITE" id="PS51186"/>
    </source>
</evidence>
<feature type="domain" description="N-acetyltransferase" evidence="1">
    <location>
        <begin position="1"/>
        <end position="152"/>
    </location>
</feature>
<dbReference type="EMBL" id="CP049888">
    <property type="protein sequence ID" value="QIL50951.1"/>
    <property type="molecule type" value="Genomic_DNA"/>
</dbReference>
<evidence type="ECO:0000313" key="2">
    <source>
        <dbReference type="EMBL" id="QIL50951.1"/>
    </source>
</evidence>
<dbReference type="InterPro" id="IPR000182">
    <property type="entry name" value="GNAT_dom"/>
</dbReference>
<dbReference type="PROSITE" id="PS51186">
    <property type="entry name" value="GNAT"/>
    <property type="match status" value="1"/>
</dbReference>
<name>A0A6G8B0T0_9LACO</name>
<dbReference type="GO" id="GO:0008080">
    <property type="term" value="F:N-acetyltransferase activity"/>
    <property type="evidence" value="ECO:0007669"/>
    <property type="project" value="TreeGrafter"/>
</dbReference>
<dbReference type="Pfam" id="PF00583">
    <property type="entry name" value="Acetyltransf_1"/>
    <property type="match status" value="1"/>
</dbReference>
<dbReference type="RefSeq" id="WP_166011052.1">
    <property type="nucleotide sequence ID" value="NZ_CP049888.1"/>
</dbReference>
<dbReference type="PANTHER" id="PTHR13355">
    <property type="entry name" value="GLUCOSAMINE 6-PHOSPHATE N-ACETYLTRANSFERASE"/>
    <property type="match status" value="1"/>
</dbReference>